<evidence type="ECO:0000313" key="3">
    <source>
        <dbReference type="Proteomes" id="UP000595895"/>
    </source>
</evidence>
<evidence type="ECO:0000313" key="2">
    <source>
        <dbReference type="EMBL" id="QQM66954.1"/>
    </source>
</evidence>
<dbReference type="KEGG" id="awe:JG540_07820"/>
<gene>
    <name evidence="2" type="ORF">JG540_07820</name>
</gene>
<feature type="transmembrane region" description="Helical" evidence="1">
    <location>
        <begin position="21"/>
        <end position="40"/>
    </location>
</feature>
<dbReference type="AlphaFoldDB" id="A0A7T7M8N4"/>
<accession>A0A7T7M8N4</accession>
<dbReference type="EMBL" id="CP066802">
    <property type="protein sequence ID" value="QQM66954.1"/>
    <property type="molecule type" value="Genomic_DNA"/>
</dbReference>
<proteinExistence type="predicted"/>
<organism evidence="2 3">
    <name type="scientific">Actinomyces weissii</name>
    <dbReference type="NCBI Taxonomy" id="675090"/>
    <lineage>
        <taxon>Bacteria</taxon>
        <taxon>Bacillati</taxon>
        <taxon>Actinomycetota</taxon>
        <taxon>Actinomycetes</taxon>
        <taxon>Actinomycetales</taxon>
        <taxon>Actinomycetaceae</taxon>
        <taxon>Actinomyces</taxon>
    </lineage>
</organism>
<keyword evidence="3" id="KW-1185">Reference proteome</keyword>
<feature type="transmembrane region" description="Helical" evidence="1">
    <location>
        <begin position="46"/>
        <end position="64"/>
    </location>
</feature>
<name>A0A7T7M8N4_9ACTO</name>
<keyword evidence="1" id="KW-0812">Transmembrane</keyword>
<dbReference type="RefSeq" id="WP_200275140.1">
    <property type="nucleotide sequence ID" value="NZ_CP066802.1"/>
</dbReference>
<reference evidence="2 3" key="1">
    <citation type="submission" date="2020-12" db="EMBL/GenBank/DDBJ databases">
        <authorList>
            <person name="Zhou J."/>
        </authorList>
    </citation>
    <scope>NUCLEOTIDE SEQUENCE [LARGE SCALE GENOMIC DNA]</scope>
    <source>
        <strain evidence="2 3">CCUG 61299</strain>
    </source>
</reference>
<keyword evidence="1" id="KW-1133">Transmembrane helix</keyword>
<dbReference type="Proteomes" id="UP000595895">
    <property type="component" value="Chromosome"/>
</dbReference>
<protein>
    <submittedName>
        <fullName evidence="2">Uncharacterized protein</fullName>
    </submittedName>
</protein>
<sequence length="68" mass="7919">MNAGPSCSTPARHDNKRQLQFLLIWCLAVGLSYSFMPTALWHPVRWLLLVVLGAQVLWMLVLRYRRSH</sequence>
<keyword evidence="1" id="KW-0472">Membrane</keyword>
<evidence type="ECO:0000256" key="1">
    <source>
        <dbReference type="SAM" id="Phobius"/>
    </source>
</evidence>